<gene>
    <name evidence="2" type="ORF">K8V30_08800</name>
</gene>
<keyword evidence="1" id="KW-1133">Transmembrane helix</keyword>
<dbReference type="EMBL" id="DYTV01000117">
    <property type="protein sequence ID" value="HJH11763.1"/>
    <property type="molecule type" value="Genomic_DNA"/>
</dbReference>
<reference evidence="2" key="1">
    <citation type="journal article" date="2021" name="PeerJ">
        <title>Extensive microbial diversity within the chicken gut microbiome revealed by metagenomics and culture.</title>
        <authorList>
            <person name="Gilroy R."/>
            <person name="Ravi A."/>
            <person name="Getino M."/>
            <person name="Pursley I."/>
            <person name="Horton D.L."/>
            <person name="Alikhan N.F."/>
            <person name="Baker D."/>
            <person name="Gharbi K."/>
            <person name="Hall N."/>
            <person name="Watson M."/>
            <person name="Adriaenssens E.M."/>
            <person name="Foster-Nyarko E."/>
            <person name="Jarju S."/>
            <person name="Secka A."/>
            <person name="Antonio M."/>
            <person name="Oren A."/>
            <person name="Chaudhuri R.R."/>
            <person name="La Ragione R."/>
            <person name="Hildebrand F."/>
            <person name="Pallen M.J."/>
        </authorList>
    </citation>
    <scope>NUCLEOTIDE SEQUENCE</scope>
    <source>
        <strain evidence="2">CHK160-4876</strain>
    </source>
</reference>
<dbReference type="RefSeq" id="WP_108307130.1">
    <property type="nucleotide sequence ID" value="NZ_QAFW01000019.1"/>
</dbReference>
<accession>A0A921T5M8</accession>
<feature type="transmembrane region" description="Helical" evidence="1">
    <location>
        <begin position="61"/>
        <end position="81"/>
    </location>
</feature>
<dbReference type="AlphaFoldDB" id="A0A921T5M8"/>
<comment type="caution">
    <text evidence="2">The sequence shown here is derived from an EMBL/GenBank/DDBJ whole genome shotgun (WGS) entry which is preliminary data.</text>
</comment>
<evidence type="ECO:0000313" key="3">
    <source>
        <dbReference type="Proteomes" id="UP000700212"/>
    </source>
</evidence>
<proteinExistence type="predicted"/>
<organism evidence="2 3">
    <name type="scientific">Metalysinibacillus jejuensis</name>
    <dbReference type="NCBI Taxonomy" id="914327"/>
    <lineage>
        <taxon>Bacteria</taxon>
        <taxon>Bacillati</taxon>
        <taxon>Bacillota</taxon>
        <taxon>Bacilli</taxon>
        <taxon>Bacillales</taxon>
        <taxon>Caryophanaceae</taxon>
        <taxon>Metalysinibacillus</taxon>
    </lineage>
</organism>
<keyword evidence="1" id="KW-0472">Membrane</keyword>
<evidence type="ECO:0000313" key="2">
    <source>
        <dbReference type="EMBL" id="HJH11763.1"/>
    </source>
</evidence>
<sequence length="86" mass="9826">MKKWLHFLLMSAVLLIALYGTVQNWQHGLTTLNGITLALLLLVTTLLAYAYHLRYPLDKKLYTIIGALVIMTLPLVTYAAYQFFSH</sequence>
<protein>
    <submittedName>
        <fullName evidence="2">Uncharacterized protein</fullName>
    </submittedName>
</protein>
<reference evidence="2" key="2">
    <citation type="submission" date="2021-09" db="EMBL/GenBank/DDBJ databases">
        <authorList>
            <person name="Gilroy R."/>
        </authorList>
    </citation>
    <scope>NUCLEOTIDE SEQUENCE</scope>
    <source>
        <strain evidence="2">CHK160-4876</strain>
    </source>
</reference>
<name>A0A921T5M8_9BACL</name>
<feature type="transmembrane region" description="Helical" evidence="1">
    <location>
        <begin position="30"/>
        <end position="49"/>
    </location>
</feature>
<evidence type="ECO:0000256" key="1">
    <source>
        <dbReference type="SAM" id="Phobius"/>
    </source>
</evidence>
<keyword evidence="1" id="KW-0812">Transmembrane</keyword>
<dbReference type="Proteomes" id="UP000700212">
    <property type="component" value="Unassembled WGS sequence"/>
</dbReference>